<reference evidence="4" key="1">
    <citation type="submission" date="2023-03" db="EMBL/GenBank/DDBJ databases">
        <authorList>
            <person name="Steffen K."/>
            <person name="Cardenas P."/>
        </authorList>
    </citation>
    <scope>NUCLEOTIDE SEQUENCE</scope>
</reference>
<proteinExistence type="inferred from homology"/>
<dbReference type="GO" id="GO:0006631">
    <property type="term" value="P:fatty acid metabolic process"/>
    <property type="evidence" value="ECO:0007669"/>
    <property type="project" value="TreeGrafter"/>
</dbReference>
<dbReference type="InterPro" id="IPR022408">
    <property type="entry name" value="Acyl-CoA-binding_prot_CS"/>
</dbReference>
<dbReference type="InterPro" id="IPR035984">
    <property type="entry name" value="Acyl-CoA-binding_sf"/>
</dbReference>
<gene>
    <name evidence="4" type="ORF">GBAR_LOCUS360</name>
</gene>
<dbReference type="PANTHER" id="PTHR23310">
    <property type="entry name" value="ACYL-COA-BINDING PROTEIN, ACBP"/>
    <property type="match status" value="1"/>
</dbReference>
<dbReference type="PROSITE" id="PS00880">
    <property type="entry name" value="ACB_1"/>
    <property type="match status" value="1"/>
</dbReference>
<keyword evidence="5" id="KW-1185">Reference proteome</keyword>
<dbReference type="InterPro" id="IPR000582">
    <property type="entry name" value="Acyl-CoA-binding_protein"/>
</dbReference>
<dbReference type="Gene3D" id="1.20.80.10">
    <property type="match status" value="1"/>
</dbReference>
<evidence type="ECO:0000256" key="2">
    <source>
        <dbReference type="ARBA" id="ARBA00023121"/>
    </source>
</evidence>
<feature type="domain" description="ACB" evidence="3">
    <location>
        <begin position="43"/>
        <end position="110"/>
    </location>
</feature>
<comment type="caution">
    <text evidence="4">The sequence shown here is derived from an EMBL/GenBank/DDBJ whole genome shotgun (WGS) entry which is preliminary data.</text>
</comment>
<dbReference type="PROSITE" id="PS51228">
    <property type="entry name" value="ACB_2"/>
    <property type="match status" value="1"/>
</dbReference>
<evidence type="ECO:0000313" key="5">
    <source>
        <dbReference type="Proteomes" id="UP001174909"/>
    </source>
</evidence>
<name>A0AA35QS59_GEOBA</name>
<evidence type="ECO:0000313" key="4">
    <source>
        <dbReference type="EMBL" id="CAI7989874.1"/>
    </source>
</evidence>
<dbReference type="Proteomes" id="UP001174909">
    <property type="component" value="Unassembled WGS sequence"/>
</dbReference>
<dbReference type="GO" id="GO:0016853">
    <property type="term" value="F:isomerase activity"/>
    <property type="evidence" value="ECO:0007669"/>
    <property type="project" value="UniProtKB-KW"/>
</dbReference>
<comment type="similarity">
    <text evidence="1">Belongs to the ACBP family.</text>
</comment>
<keyword evidence="4" id="KW-0413">Isomerase</keyword>
<dbReference type="EMBL" id="CASHTH010000042">
    <property type="protein sequence ID" value="CAI7989874.1"/>
    <property type="molecule type" value="Genomic_DNA"/>
</dbReference>
<dbReference type="AlphaFoldDB" id="A0AA35QS59"/>
<keyword evidence="2" id="KW-0446">Lipid-binding</keyword>
<accession>A0AA35QS59</accession>
<sequence>MAFSLSLRRGSSLFRYRRSSAAAVKSLNGRSLHATSRVLGPGSGELEAASKRVTQLSKDPGNEAKLKLYALYKQATFGSCNKDKPGVFDLVGRAKWDAWNKLGSMDQVSQ</sequence>
<dbReference type="InterPro" id="IPR014352">
    <property type="entry name" value="FERM/acyl-CoA-bd_prot_sf"/>
</dbReference>
<evidence type="ECO:0000256" key="1">
    <source>
        <dbReference type="ARBA" id="ARBA00005567"/>
    </source>
</evidence>
<dbReference type="SUPFAM" id="SSF47027">
    <property type="entry name" value="Acyl-CoA binding protein"/>
    <property type="match status" value="1"/>
</dbReference>
<dbReference type="GO" id="GO:0000062">
    <property type="term" value="F:fatty-acyl-CoA binding"/>
    <property type="evidence" value="ECO:0007669"/>
    <property type="project" value="InterPro"/>
</dbReference>
<protein>
    <submittedName>
        <fullName evidence="4">Enoyl-CoA delta isomerase 2</fullName>
    </submittedName>
</protein>
<dbReference type="Pfam" id="PF00887">
    <property type="entry name" value="ACBP"/>
    <property type="match status" value="1"/>
</dbReference>
<dbReference type="PANTHER" id="PTHR23310:SF62">
    <property type="entry name" value="ACYL-COA BINDING PROTEIN 1, ISOFORM A"/>
    <property type="match status" value="1"/>
</dbReference>
<organism evidence="4 5">
    <name type="scientific">Geodia barretti</name>
    <name type="common">Barrett's horny sponge</name>
    <dbReference type="NCBI Taxonomy" id="519541"/>
    <lineage>
        <taxon>Eukaryota</taxon>
        <taxon>Metazoa</taxon>
        <taxon>Porifera</taxon>
        <taxon>Demospongiae</taxon>
        <taxon>Heteroscleromorpha</taxon>
        <taxon>Tetractinellida</taxon>
        <taxon>Astrophorina</taxon>
        <taxon>Geodiidae</taxon>
        <taxon>Geodia</taxon>
    </lineage>
</organism>
<dbReference type="PRINTS" id="PR00689">
    <property type="entry name" value="ACOABINDINGP"/>
</dbReference>
<evidence type="ECO:0000259" key="3">
    <source>
        <dbReference type="PROSITE" id="PS51228"/>
    </source>
</evidence>